<dbReference type="InterPro" id="IPR011066">
    <property type="entry name" value="MscS_channel_C_sf"/>
</dbReference>
<dbReference type="SUPFAM" id="SSF82689">
    <property type="entry name" value="Mechanosensitive channel protein MscS (YggB), C-terminal domain"/>
    <property type="match status" value="1"/>
</dbReference>
<evidence type="ECO:0000259" key="1">
    <source>
        <dbReference type="Pfam" id="PF21082"/>
    </source>
</evidence>
<comment type="caution">
    <text evidence="2">The sequence shown here is derived from an EMBL/GenBank/DDBJ whole genome shotgun (WGS) entry which is preliminary data.</text>
</comment>
<dbReference type="InterPro" id="IPR049278">
    <property type="entry name" value="MS_channel_C"/>
</dbReference>
<sequence>MIVIPNAIINKEKVTNYDLDEKKICQWIEIGISYDSDIDLAKHIMREECEAHPTILDNRSYKDINNGVPLVLVRVINLGDSSVTIRAWAWALNYTSAFVMKCELNESIKKRFDKEGIEIPFPHRTLVFKKNQLNQLTKGDMSI</sequence>
<evidence type="ECO:0000313" key="2">
    <source>
        <dbReference type="EMBL" id="KKN38200.1"/>
    </source>
</evidence>
<feature type="domain" description="Mechanosensitive ion channel MscS C-terminal" evidence="1">
    <location>
        <begin position="28"/>
        <end position="119"/>
    </location>
</feature>
<gene>
    <name evidence="2" type="ORF">LCGC14_0755710</name>
</gene>
<name>A0A0F9Q2P1_9ZZZZ</name>
<dbReference type="PANTHER" id="PTHR30221">
    <property type="entry name" value="SMALL-CONDUCTANCE MECHANOSENSITIVE CHANNEL"/>
    <property type="match status" value="1"/>
</dbReference>
<dbReference type="GO" id="GO:0008381">
    <property type="term" value="F:mechanosensitive monoatomic ion channel activity"/>
    <property type="evidence" value="ECO:0007669"/>
    <property type="project" value="InterPro"/>
</dbReference>
<dbReference type="InterPro" id="IPR045275">
    <property type="entry name" value="MscS_archaea/bacteria_type"/>
</dbReference>
<dbReference type="Pfam" id="PF21082">
    <property type="entry name" value="MS_channel_3rd"/>
    <property type="match status" value="1"/>
</dbReference>
<dbReference type="PANTHER" id="PTHR30221:SF1">
    <property type="entry name" value="SMALL-CONDUCTANCE MECHANOSENSITIVE CHANNEL"/>
    <property type="match status" value="1"/>
</dbReference>
<dbReference type="AlphaFoldDB" id="A0A0F9Q2P1"/>
<dbReference type="Gene3D" id="3.30.70.100">
    <property type="match status" value="1"/>
</dbReference>
<protein>
    <recommendedName>
        <fullName evidence="1">Mechanosensitive ion channel MscS C-terminal domain-containing protein</fullName>
    </recommendedName>
</protein>
<accession>A0A0F9Q2P1</accession>
<reference evidence="2" key="1">
    <citation type="journal article" date="2015" name="Nature">
        <title>Complex archaea that bridge the gap between prokaryotes and eukaryotes.</title>
        <authorList>
            <person name="Spang A."/>
            <person name="Saw J.H."/>
            <person name="Jorgensen S.L."/>
            <person name="Zaremba-Niedzwiedzka K."/>
            <person name="Martijn J."/>
            <person name="Lind A.E."/>
            <person name="van Eijk R."/>
            <person name="Schleper C."/>
            <person name="Guy L."/>
            <person name="Ettema T.J."/>
        </authorList>
    </citation>
    <scope>NUCLEOTIDE SEQUENCE</scope>
</reference>
<organism evidence="2">
    <name type="scientific">marine sediment metagenome</name>
    <dbReference type="NCBI Taxonomy" id="412755"/>
    <lineage>
        <taxon>unclassified sequences</taxon>
        <taxon>metagenomes</taxon>
        <taxon>ecological metagenomes</taxon>
    </lineage>
</organism>
<proteinExistence type="predicted"/>
<dbReference type="GO" id="GO:0016020">
    <property type="term" value="C:membrane"/>
    <property type="evidence" value="ECO:0007669"/>
    <property type="project" value="InterPro"/>
</dbReference>
<dbReference type="EMBL" id="LAZR01001845">
    <property type="protein sequence ID" value="KKN38200.1"/>
    <property type="molecule type" value="Genomic_DNA"/>
</dbReference>